<dbReference type="Pfam" id="PF02170">
    <property type="entry name" value="PAZ"/>
    <property type="match status" value="1"/>
</dbReference>
<dbReference type="InterPro" id="IPR035979">
    <property type="entry name" value="RBD_domain_sf"/>
</dbReference>
<dbReference type="AlphaFoldDB" id="A0A914Z7Y6"/>
<dbReference type="InterPro" id="IPR036397">
    <property type="entry name" value="RNaseH_sf"/>
</dbReference>
<dbReference type="Gene3D" id="3.30.70.330">
    <property type="match status" value="1"/>
</dbReference>
<dbReference type="SUPFAM" id="SSF53098">
    <property type="entry name" value="Ribonuclease H-like"/>
    <property type="match status" value="1"/>
</dbReference>
<evidence type="ECO:0000313" key="3">
    <source>
        <dbReference type="Proteomes" id="UP000887577"/>
    </source>
</evidence>
<reference evidence="4" key="1">
    <citation type="submission" date="2022-11" db="UniProtKB">
        <authorList>
            <consortium name="WormBaseParasite"/>
        </authorList>
    </citation>
    <scope>IDENTIFICATION</scope>
</reference>
<feature type="compositionally biased region" description="Polar residues" evidence="1">
    <location>
        <begin position="158"/>
        <end position="177"/>
    </location>
</feature>
<dbReference type="Pfam" id="PF02171">
    <property type="entry name" value="Piwi"/>
    <property type="match status" value="1"/>
</dbReference>
<dbReference type="GO" id="GO:0003723">
    <property type="term" value="F:RNA binding"/>
    <property type="evidence" value="ECO:0007669"/>
    <property type="project" value="InterPro"/>
</dbReference>
<evidence type="ECO:0000256" key="1">
    <source>
        <dbReference type="SAM" id="MobiDB-lite"/>
    </source>
</evidence>
<protein>
    <submittedName>
        <fullName evidence="4">Piwi domain-containing protein</fullName>
    </submittedName>
</protein>
<dbReference type="Gene3D" id="3.40.50.2300">
    <property type="match status" value="1"/>
</dbReference>
<evidence type="ECO:0000313" key="4">
    <source>
        <dbReference type="WBParaSite" id="PSU_v2.g8799.t1"/>
    </source>
</evidence>
<keyword evidence="3" id="KW-1185">Reference proteome</keyword>
<dbReference type="SMART" id="SM00950">
    <property type="entry name" value="Piwi"/>
    <property type="match status" value="1"/>
</dbReference>
<evidence type="ECO:0000259" key="2">
    <source>
        <dbReference type="PROSITE" id="PS50822"/>
    </source>
</evidence>
<dbReference type="SUPFAM" id="SSF101690">
    <property type="entry name" value="PAZ domain"/>
    <property type="match status" value="1"/>
</dbReference>
<name>A0A914Z7Y6_9BILA</name>
<dbReference type="InterPro" id="IPR012677">
    <property type="entry name" value="Nucleotide-bd_a/b_plait_sf"/>
</dbReference>
<dbReference type="WBParaSite" id="PSU_v2.g8799.t1">
    <property type="protein sequence ID" value="PSU_v2.g8799.t1"/>
    <property type="gene ID" value="PSU_v2.g8799"/>
</dbReference>
<dbReference type="Gene3D" id="2.170.260.10">
    <property type="entry name" value="paz domain"/>
    <property type="match status" value="1"/>
</dbReference>
<sequence length="1034" mass="115863">MAEERTLYICNIDENVTKDLLEEIFTQVGPVESVSLIAESVPFSIKTMDGLKLYGTPIVVKPRANTQQDRLYKNQYGNQRRHSSGPHRRDSYNDYVPDYQPHSARRSVHDNVAHAPSRFSQTPGQYPIHSSLRSQDPLDSHSSHRPRTFGGYYVGPKSNVQPPRSNSAGHRSNSHRNGNSIYGLAMETQLAKLNIADKKLIKPAIQFVSKAQGLAGAYILNIKAGTKIYRYDVEITKVHPTDTLKNKTLTKRAPDDGEASLRKIFCMEVISTYKKSTNNFGIGGKGEYYVYDGGKQLYLAAPMVIDAGKKRKDFTSDEFSPFCKNQLADCSVSVEINASQQHEIDISDMKSMMDTRENPADRSIAQFLDLLTSQYAISSLSYVSLGLGKLFQRRGTVMQNKTMELKSGLSKGVHLIDKDGKNTVALIVDAKKTAFFNADFLHKILRDANVLGKDLRYTLPPMSQLYRDVRCTLKYAQHRSIVIMNIDSECARNVKVNGGSMVEYFKKNYKIDIDPSLPVVRTDKALFPMDTLIICPNQRVPMEKLDDQIRRVILTNTAVLPNERFQRLRDEVAEAKILPTNAIMEFFGVKIVPSMVEVPVQIREAPVIVSSKNGKQLNERVERGAWKMSGLLAPTALLAGGFIVLHPRGFDPKSFVSQIITTAAKHNLKIGTPSYEEVDFSSYQSMMPKFKDLMEKKARFVLALDYQRSKSHHNLKLLEREFQVLTMQVRIETATRPGGLGQTLENLVLKANAKTMGVNFMPQIEKCGIIELRKKDLGDLSSHDSAVVGLTGNCGKQPTTILGDYYYQPSTHEVLDPDLLKSNFSKLLERYVKNRGYFPEHIVVFRDGVGNGQLHKTVQSEYPVFEHVCRELKGQNAFPNIIYIIVTKKHNKRFAIGPVGKETNCLPGSVIDKDIVRPDIPEFYMQSHRPIKGTAKSAHYSVMMNPKNFGLDVLEAFCNHLCYNHQVVTSAVSLPESIYHAKEMTKRGRNNLNAKKGANQGKVPTMPNGLTDYNKVSAALSYGGIGLGNVKFAA</sequence>
<dbReference type="InterPro" id="IPR003100">
    <property type="entry name" value="PAZ_dom"/>
</dbReference>
<dbReference type="InterPro" id="IPR000504">
    <property type="entry name" value="RRM_dom"/>
</dbReference>
<dbReference type="InterPro" id="IPR036085">
    <property type="entry name" value="PAZ_dom_sf"/>
</dbReference>
<accession>A0A914Z7Y6</accession>
<dbReference type="Proteomes" id="UP000887577">
    <property type="component" value="Unplaced"/>
</dbReference>
<dbReference type="InterPro" id="IPR003165">
    <property type="entry name" value="Piwi"/>
</dbReference>
<dbReference type="InterPro" id="IPR012337">
    <property type="entry name" value="RNaseH-like_sf"/>
</dbReference>
<dbReference type="Gene3D" id="3.30.420.10">
    <property type="entry name" value="Ribonuclease H-like superfamily/Ribonuclease H"/>
    <property type="match status" value="1"/>
</dbReference>
<proteinExistence type="predicted"/>
<feature type="region of interest" description="Disordered" evidence="1">
    <location>
        <begin position="65"/>
        <end position="177"/>
    </location>
</feature>
<organism evidence="3 4">
    <name type="scientific">Panagrolaimus superbus</name>
    <dbReference type="NCBI Taxonomy" id="310955"/>
    <lineage>
        <taxon>Eukaryota</taxon>
        <taxon>Metazoa</taxon>
        <taxon>Ecdysozoa</taxon>
        <taxon>Nematoda</taxon>
        <taxon>Chromadorea</taxon>
        <taxon>Rhabditida</taxon>
        <taxon>Tylenchina</taxon>
        <taxon>Panagrolaimomorpha</taxon>
        <taxon>Panagrolaimoidea</taxon>
        <taxon>Panagrolaimidae</taxon>
        <taxon>Panagrolaimus</taxon>
    </lineage>
</organism>
<dbReference type="SUPFAM" id="SSF54928">
    <property type="entry name" value="RNA-binding domain, RBD"/>
    <property type="match status" value="1"/>
</dbReference>
<dbReference type="PROSITE" id="PS50822">
    <property type="entry name" value="PIWI"/>
    <property type="match status" value="1"/>
</dbReference>
<dbReference type="PANTHER" id="PTHR22891">
    <property type="entry name" value="EUKARYOTIC TRANSLATION INITIATION FACTOR 2C"/>
    <property type="match status" value="1"/>
</dbReference>
<dbReference type="SMART" id="SM00360">
    <property type="entry name" value="RRM"/>
    <property type="match status" value="1"/>
</dbReference>
<feature type="domain" description="Piwi" evidence="2">
    <location>
        <begin position="808"/>
        <end position="993"/>
    </location>
</feature>